<evidence type="ECO:0000256" key="1">
    <source>
        <dbReference type="SAM" id="Phobius"/>
    </source>
</evidence>
<dbReference type="Gene3D" id="3.40.50.1820">
    <property type="entry name" value="alpha/beta hydrolase"/>
    <property type="match status" value="1"/>
</dbReference>
<dbReference type="EMBL" id="JBIRXV010000002">
    <property type="protein sequence ID" value="MFI2321783.1"/>
    <property type="molecule type" value="Genomic_DNA"/>
</dbReference>
<dbReference type="InterPro" id="IPR029058">
    <property type="entry name" value="AB_hydrolase_fold"/>
</dbReference>
<sequence>MKRSSDVDAGRAAAPVVGPVRARAGMGVVCRPMVHALVVLASVFAVTAGVVTAAAPARADAASITGSWAEDERTVQLRVHSAAMGQDIMVKVLRPADRSVPRPTLYLLNGGGGGQDSATWQKNTDVLRFLADKDVNVVQPVGGRWSYYTDWRAPDPKLGVYKWKTFLTEELPPLIDTEFGTTGVNAIAGLSTSGTSVLQLPIAKPGLYQAVAAYSGCAQVSDPIGREFVKLAVESWGGGDTENMYGPPDDPMWAANDPYLHADQLRGIRLFLSTGTGVPGMYDTYNGEYAQPGPRGYLNQLVLGGLIEAAVNWCTHNMRDRLNALGIPATYDFQPTGTHSWGYWQEALKVSWPVLAEGLGLPH</sequence>
<dbReference type="PANTHER" id="PTHR48098">
    <property type="entry name" value="ENTEROCHELIN ESTERASE-RELATED"/>
    <property type="match status" value="1"/>
</dbReference>
<organism evidence="2 3">
    <name type="scientific">Nocardia beijingensis</name>
    <dbReference type="NCBI Taxonomy" id="95162"/>
    <lineage>
        <taxon>Bacteria</taxon>
        <taxon>Bacillati</taxon>
        <taxon>Actinomycetota</taxon>
        <taxon>Actinomycetes</taxon>
        <taxon>Mycobacteriales</taxon>
        <taxon>Nocardiaceae</taxon>
        <taxon>Nocardia</taxon>
    </lineage>
</organism>
<dbReference type="InterPro" id="IPR000801">
    <property type="entry name" value="Esterase-like"/>
</dbReference>
<dbReference type="InterPro" id="IPR050583">
    <property type="entry name" value="Mycobacterial_A85_antigen"/>
</dbReference>
<evidence type="ECO:0000313" key="2">
    <source>
        <dbReference type="EMBL" id="MFI2321783.1"/>
    </source>
</evidence>
<dbReference type="PANTHER" id="PTHR48098:SF1">
    <property type="entry name" value="DIACYLGLYCEROL ACYLTRANSFERASE_MYCOLYLTRANSFERASE AG85A"/>
    <property type="match status" value="1"/>
</dbReference>
<accession>A0ABW7WFL5</accession>
<proteinExistence type="predicted"/>
<keyword evidence="1" id="KW-1133">Transmembrane helix</keyword>
<comment type="caution">
    <text evidence="2">The sequence shown here is derived from an EMBL/GenBank/DDBJ whole genome shotgun (WGS) entry which is preliminary data.</text>
</comment>
<dbReference type="Proteomes" id="UP001611450">
    <property type="component" value="Unassembled WGS sequence"/>
</dbReference>
<dbReference type="GO" id="GO:0016787">
    <property type="term" value="F:hydrolase activity"/>
    <property type="evidence" value="ECO:0007669"/>
    <property type="project" value="UniProtKB-KW"/>
</dbReference>
<keyword evidence="1" id="KW-0812">Transmembrane</keyword>
<feature type="transmembrane region" description="Helical" evidence="1">
    <location>
        <begin position="33"/>
        <end position="55"/>
    </location>
</feature>
<evidence type="ECO:0000313" key="3">
    <source>
        <dbReference type="Proteomes" id="UP001611450"/>
    </source>
</evidence>
<dbReference type="SUPFAM" id="SSF53474">
    <property type="entry name" value="alpha/beta-Hydrolases"/>
    <property type="match status" value="1"/>
</dbReference>
<keyword evidence="3" id="KW-1185">Reference proteome</keyword>
<keyword evidence="2" id="KW-0378">Hydrolase</keyword>
<gene>
    <name evidence="2" type="ORF">ACH47G_14960</name>
</gene>
<name>A0ABW7WFL5_9NOCA</name>
<keyword evidence="1" id="KW-0472">Membrane</keyword>
<dbReference type="RefSeq" id="WP_396947572.1">
    <property type="nucleotide sequence ID" value="NZ_JBIRXV010000002.1"/>
</dbReference>
<dbReference type="Pfam" id="PF00756">
    <property type="entry name" value="Esterase"/>
    <property type="match status" value="1"/>
</dbReference>
<protein>
    <submittedName>
        <fullName evidence="2">Alpha/beta hydrolase</fullName>
    </submittedName>
</protein>
<reference evidence="2 3" key="1">
    <citation type="submission" date="2024-10" db="EMBL/GenBank/DDBJ databases">
        <title>The Natural Products Discovery Center: Release of the First 8490 Sequenced Strains for Exploring Actinobacteria Biosynthetic Diversity.</title>
        <authorList>
            <person name="Kalkreuter E."/>
            <person name="Kautsar S.A."/>
            <person name="Yang D."/>
            <person name="Bader C.D."/>
            <person name="Teijaro C.N."/>
            <person name="Fluegel L."/>
            <person name="Davis C.M."/>
            <person name="Simpson J.R."/>
            <person name="Lauterbach L."/>
            <person name="Steele A.D."/>
            <person name="Gui C."/>
            <person name="Meng S."/>
            <person name="Li G."/>
            <person name="Viehrig K."/>
            <person name="Ye F."/>
            <person name="Su P."/>
            <person name="Kiefer A.F."/>
            <person name="Nichols A."/>
            <person name="Cepeda A.J."/>
            <person name="Yan W."/>
            <person name="Fan B."/>
            <person name="Jiang Y."/>
            <person name="Adhikari A."/>
            <person name="Zheng C.-J."/>
            <person name="Schuster L."/>
            <person name="Cowan T.M."/>
            <person name="Smanski M.J."/>
            <person name="Chevrette M.G."/>
            <person name="De Carvalho L.P.S."/>
            <person name="Shen B."/>
        </authorList>
    </citation>
    <scope>NUCLEOTIDE SEQUENCE [LARGE SCALE GENOMIC DNA]</scope>
    <source>
        <strain evidence="2 3">NPDC019626</strain>
    </source>
</reference>